<name>A0A9N9PB76_9GLOM</name>
<dbReference type="OrthoDB" id="115958at2759"/>
<reference evidence="1" key="1">
    <citation type="submission" date="2021-06" db="EMBL/GenBank/DDBJ databases">
        <authorList>
            <person name="Kallberg Y."/>
            <person name="Tangrot J."/>
            <person name="Rosling A."/>
        </authorList>
    </citation>
    <scope>NUCLEOTIDE SEQUENCE</scope>
    <source>
        <strain evidence="1">MA453B</strain>
    </source>
</reference>
<proteinExistence type="predicted"/>
<organism evidence="1 2">
    <name type="scientific">Dentiscutata erythropus</name>
    <dbReference type="NCBI Taxonomy" id="1348616"/>
    <lineage>
        <taxon>Eukaryota</taxon>
        <taxon>Fungi</taxon>
        <taxon>Fungi incertae sedis</taxon>
        <taxon>Mucoromycota</taxon>
        <taxon>Glomeromycotina</taxon>
        <taxon>Glomeromycetes</taxon>
        <taxon>Diversisporales</taxon>
        <taxon>Gigasporaceae</taxon>
        <taxon>Dentiscutata</taxon>
    </lineage>
</organism>
<dbReference type="AlphaFoldDB" id="A0A9N9PB76"/>
<feature type="non-terminal residue" evidence="1">
    <location>
        <position position="121"/>
    </location>
</feature>
<evidence type="ECO:0000313" key="1">
    <source>
        <dbReference type="EMBL" id="CAG8807992.1"/>
    </source>
</evidence>
<dbReference type="EMBL" id="CAJVPY010043183">
    <property type="protein sequence ID" value="CAG8807992.1"/>
    <property type="molecule type" value="Genomic_DNA"/>
</dbReference>
<protein>
    <submittedName>
        <fullName evidence="1">16580_t:CDS:1</fullName>
    </submittedName>
</protein>
<dbReference type="Proteomes" id="UP000789405">
    <property type="component" value="Unassembled WGS sequence"/>
</dbReference>
<comment type="caution">
    <text evidence="1">The sequence shown here is derived from an EMBL/GenBank/DDBJ whole genome shotgun (WGS) entry which is preliminary data.</text>
</comment>
<sequence>KLKPVTRAMIQIKAKTLSQKSPYITYYPGITESKFSNKWVDGFIICYKLSNRRRTSVAQKLSEDLHEKSCFTIVLTYLADGTKLPPIIIFKLVNVPRQVFPARVYVRTNPKEWMNKVEMLW</sequence>
<keyword evidence="2" id="KW-1185">Reference proteome</keyword>
<accession>A0A9N9PB76</accession>
<evidence type="ECO:0000313" key="2">
    <source>
        <dbReference type="Proteomes" id="UP000789405"/>
    </source>
</evidence>
<dbReference type="GO" id="GO:0003677">
    <property type="term" value="F:DNA binding"/>
    <property type="evidence" value="ECO:0007669"/>
    <property type="project" value="UniProtKB-KW"/>
</dbReference>
<gene>
    <name evidence="1" type="ORF">DERYTH_LOCUS24793</name>
</gene>